<sequence length="92" mass="9370">MRKFLSSAAVAVVMMAGLGAAQAADVKEVQMLHWWTSGGEAAALNVLKQDLSKEGFAWKDVPVAGGGGDAAMTALKAMVAAGTYPTASQMLG</sequence>
<gene>
    <name evidence="2" type="ORF">RJJ37_32660</name>
</gene>
<reference evidence="3" key="1">
    <citation type="submission" date="2023-07" db="EMBL/GenBank/DDBJ databases">
        <title>Genomic characterization of faba bean (Vicia faba) microsymbionts in Mexican soils.</title>
        <authorList>
            <person name="Rivera Orduna F.N."/>
            <person name="Guevara-Luna J."/>
            <person name="Yan J."/>
            <person name="Arroyo-Herrera I."/>
            <person name="Li Y."/>
            <person name="Vasquez-Murrieta M.S."/>
            <person name="Wang E.T."/>
        </authorList>
    </citation>
    <scope>NUCLEOTIDE SEQUENCE [LARGE SCALE GENOMIC DNA]</scope>
    <source>
        <strain evidence="3">CH6</strain>
    </source>
</reference>
<dbReference type="Gene3D" id="3.40.190.10">
    <property type="entry name" value="Periplasmic binding protein-like II"/>
    <property type="match status" value="1"/>
</dbReference>
<feature type="signal peptide" evidence="1">
    <location>
        <begin position="1"/>
        <end position="23"/>
    </location>
</feature>
<keyword evidence="1" id="KW-0732">Signal</keyword>
<feature type="chain" id="PRO_5043409682" evidence="1">
    <location>
        <begin position="24"/>
        <end position="92"/>
    </location>
</feature>
<evidence type="ECO:0000313" key="3">
    <source>
        <dbReference type="Proteomes" id="UP001269402"/>
    </source>
</evidence>
<dbReference type="EMBL" id="JAVLSH010000029">
    <property type="protein sequence ID" value="MDR9764313.1"/>
    <property type="molecule type" value="Genomic_DNA"/>
</dbReference>
<proteinExistence type="predicted"/>
<protein>
    <submittedName>
        <fullName evidence="2">Sugar ABC transporter substrate-binding protein</fullName>
    </submittedName>
</protein>
<feature type="non-terminal residue" evidence="2">
    <location>
        <position position="92"/>
    </location>
</feature>
<dbReference type="AlphaFoldDB" id="A0AAW8PBD3"/>
<keyword evidence="3" id="KW-1185">Reference proteome</keyword>
<evidence type="ECO:0000256" key="1">
    <source>
        <dbReference type="SAM" id="SignalP"/>
    </source>
</evidence>
<accession>A0AAW8PBD3</accession>
<evidence type="ECO:0000313" key="2">
    <source>
        <dbReference type="EMBL" id="MDR9764313.1"/>
    </source>
</evidence>
<name>A0AAW8PBD3_9HYPH</name>
<organism evidence="2 3">
    <name type="scientific">Rhizobium redzepovicii</name>
    <dbReference type="NCBI Taxonomy" id="2867518"/>
    <lineage>
        <taxon>Bacteria</taxon>
        <taxon>Pseudomonadati</taxon>
        <taxon>Pseudomonadota</taxon>
        <taxon>Alphaproteobacteria</taxon>
        <taxon>Hyphomicrobiales</taxon>
        <taxon>Rhizobiaceae</taxon>
        <taxon>Rhizobium/Agrobacterium group</taxon>
        <taxon>Rhizobium</taxon>
    </lineage>
</organism>
<dbReference type="Proteomes" id="UP001269402">
    <property type="component" value="Unassembled WGS sequence"/>
</dbReference>
<comment type="caution">
    <text evidence="2">The sequence shown here is derived from an EMBL/GenBank/DDBJ whole genome shotgun (WGS) entry which is preliminary data.</text>
</comment>